<dbReference type="Pfam" id="PF02518">
    <property type="entry name" value="HATPase_c"/>
    <property type="match status" value="1"/>
</dbReference>
<dbReference type="Gene3D" id="1.10.287.130">
    <property type="match status" value="1"/>
</dbReference>
<evidence type="ECO:0000256" key="5">
    <source>
        <dbReference type="ARBA" id="ARBA00022679"/>
    </source>
</evidence>
<dbReference type="Proteomes" id="UP000539957">
    <property type="component" value="Unassembled WGS sequence"/>
</dbReference>
<dbReference type="Gene3D" id="3.30.565.10">
    <property type="entry name" value="Histidine kinase-like ATPase, C-terminal domain"/>
    <property type="match status" value="1"/>
</dbReference>
<comment type="caution">
    <text evidence="12">The sequence shown here is derived from an EMBL/GenBank/DDBJ whole genome shotgun (WGS) entry which is preliminary data.</text>
</comment>
<gene>
    <name evidence="12" type="ORF">HNP32_003068</name>
</gene>
<comment type="subcellular location">
    <subcellularLocation>
        <location evidence="2">Membrane</location>
    </subcellularLocation>
</comment>
<feature type="domain" description="Histidine kinase" evidence="11">
    <location>
        <begin position="243"/>
        <end position="443"/>
    </location>
</feature>
<dbReference type="GO" id="GO:0000155">
    <property type="term" value="F:phosphorelay sensor kinase activity"/>
    <property type="evidence" value="ECO:0007669"/>
    <property type="project" value="InterPro"/>
</dbReference>
<feature type="transmembrane region" description="Helical" evidence="10">
    <location>
        <begin position="164"/>
        <end position="187"/>
    </location>
</feature>
<dbReference type="InterPro" id="IPR050428">
    <property type="entry name" value="TCS_sensor_his_kinase"/>
</dbReference>
<keyword evidence="8 10" id="KW-1133">Transmembrane helix</keyword>
<dbReference type="EMBL" id="JACHKY010000005">
    <property type="protein sequence ID" value="MBB4799312.1"/>
    <property type="molecule type" value="Genomic_DNA"/>
</dbReference>
<dbReference type="PRINTS" id="PR00344">
    <property type="entry name" value="BCTRLSENSOR"/>
</dbReference>
<evidence type="ECO:0000313" key="13">
    <source>
        <dbReference type="Proteomes" id="UP000539957"/>
    </source>
</evidence>
<dbReference type="RefSeq" id="WP_184272332.1">
    <property type="nucleotide sequence ID" value="NZ_JACHKY010000005.1"/>
</dbReference>
<dbReference type="InterPro" id="IPR003661">
    <property type="entry name" value="HisK_dim/P_dom"/>
</dbReference>
<evidence type="ECO:0000256" key="9">
    <source>
        <dbReference type="ARBA" id="ARBA00023136"/>
    </source>
</evidence>
<dbReference type="SUPFAM" id="SSF47384">
    <property type="entry name" value="Homodimeric domain of signal transducing histidine kinase"/>
    <property type="match status" value="1"/>
</dbReference>
<name>A0A7W7IRR3_9CAUL</name>
<keyword evidence="4" id="KW-0597">Phosphoprotein</keyword>
<evidence type="ECO:0000259" key="11">
    <source>
        <dbReference type="PROSITE" id="PS50109"/>
    </source>
</evidence>
<feature type="transmembrane region" description="Helical" evidence="10">
    <location>
        <begin position="9"/>
        <end position="33"/>
    </location>
</feature>
<evidence type="ECO:0000256" key="10">
    <source>
        <dbReference type="SAM" id="Phobius"/>
    </source>
</evidence>
<evidence type="ECO:0000256" key="6">
    <source>
        <dbReference type="ARBA" id="ARBA00022692"/>
    </source>
</evidence>
<dbReference type="InterPro" id="IPR036890">
    <property type="entry name" value="HATPase_C_sf"/>
</dbReference>
<dbReference type="AlphaFoldDB" id="A0A7W7IRR3"/>
<dbReference type="InterPro" id="IPR004358">
    <property type="entry name" value="Sig_transdc_His_kin-like_C"/>
</dbReference>
<dbReference type="InterPro" id="IPR005467">
    <property type="entry name" value="His_kinase_dom"/>
</dbReference>
<dbReference type="SUPFAM" id="SSF55874">
    <property type="entry name" value="ATPase domain of HSP90 chaperone/DNA topoisomerase II/histidine kinase"/>
    <property type="match status" value="1"/>
</dbReference>
<comment type="catalytic activity">
    <reaction evidence="1">
        <text>ATP + protein L-histidine = ADP + protein N-phospho-L-histidine.</text>
        <dbReference type="EC" id="2.7.13.3"/>
    </reaction>
</comment>
<dbReference type="PANTHER" id="PTHR45436:SF5">
    <property type="entry name" value="SENSOR HISTIDINE KINASE TRCS"/>
    <property type="match status" value="1"/>
</dbReference>
<dbReference type="InterPro" id="IPR036097">
    <property type="entry name" value="HisK_dim/P_sf"/>
</dbReference>
<dbReference type="EC" id="2.7.13.3" evidence="3"/>
<organism evidence="12 13">
    <name type="scientific">Brevundimonas bullata</name>
    <dbReference type="NCBI Taxonomy" id="13160"/>
    <lineage>
        <taxon>Bacteria</taxon>
        <taxon>Pseudomonadati</taxon>
        <taxon>Pseudomonadota</taxon>
        <taxon>Alphaproteobacteria</taxon>
        <taxon>Caulobacterales</taxon>
        <taxon>Caulobacteraceae</taxon>
        <taxon>Brevundimonas</taxon>
    </lineage>
</organism>
<keyword evidence="7 12" id="KW-0418">Kinase</keyword>
<dbReference type="GO" id="GO:0005886">
    <property type="term" value="C:plasma membrane"/>
    <property type="evidence" value="ECO:0007669"/>
    <property type="project" value="TreeGrafter"/>
</dbReference>
<dbReference type="InterPro" id="IPR003594">
    <property type="entry name" value="HATPase_dom"/>
</dbReference>
<evidence type="ECO:0000256" key="4">
    <source>
        <dbReference type="ARBA" id="ARBA00022553"/>
    </source>
</evidence>
<sequence length="443" mass="48436">MLRSLRWRLLLGGGAAILVALIVAWLFMSLLFARHLERRLTLELTRDATRIAAAAELDPTGRLSVPTPPADPRFDTPAGGFYWQVSTEAQTVRSRSLWDAALPRPNDAPSSTWRLRRADGPFGEPVAVLEREIRVGEQQTPVLIQIAQDQDEIVSAQGEFNLELAIFLAGLWLVLLAAAWIQVQLGLRPLADIRRDLADLRASPSHRLPSARINELRPLTEALNDLVAAREQDLTQARGRASDLAHGLKTPLSALKTQSHRLRETGAAEAADRLDRAIDAMRATVEAELTRSRLAGQSRGGSAPVLDVVEQLVQVLEQTEAGEALAFSVDIPETLTAPLNRDDLTDLLGPLMENAVRFARRRVAVSAQQDDARLVITVEDDGPGIPIERADAASRRGVRLDEQVAGQGLGLCIARNYTENAGGKLELTRSVLGGLRVDICWLR</sequence>
<protein>
    <recommendedName>
        <fullName evidence="3">histidine kinase</fullName>
        <ecNumber evidence="3">2.7.13.3</ecNumber>
    </recommendedName>
</protein>
<reference evidence="12 13" key="1">
    <citation type="submission" date="2020-08" db="EMBL/GenBank/DDBJ databases">
        <title>Functional genomics of gut bacteria from endangered species of beetles.</title>
        <authorList>
            <person name="Carlos-Shanley C."/>
        </authorList>
    </citation>
    <scope>NUCLEOTIDE SEQUENCE [LARGE SCALE GENOMIC DNA]</scope>
    <source>
        <strain evidence="12 13">S00123</strain>
    </source>
</reference>
<evidence type="ECO:0000256" key="7">
    <source>
        <dbReference type="ARBA" id="ARBA00022777"/>
    </source>
</evidence>
<evidence type="ECO:0000313" key="12">
    <source>
        <dbReference type="EMBL" id="MBB4799312.1"/>
    </source>
</evidence>
<evidence type="ECO:0000256" key="8">
    <source>
        <dbReference type="ARBA" id="ARBA00022989"/>
    </source>
</evidence>
<accession>A0A7W7IRR3</accession>
<keyword evidence="5" id="KW-0808">Transferase</keyword>
<dbReference type="SMART" id="SM00387">
    <property type="entry name" value="HATPase_c"/>
    <property type="match status" value="1"/>
</dbReference>
<evidence type="ECO:0000256" key="3">
    <source>
        <dbReference type="ARBA" id="ARBA00012438"/>
    </source>
</evidence>
<evidence type="ECO:0000256" key="2">
    <source>
        <dbReference type="ARBA" id="ARBA00004370"/>
    </source>
</evidence>
<dbReference type="SMART" id="SM00388">
    <property type="entry name" value="HisKA"/>
    <property type="match status" value="1"/>
</dbReference>
<keyword evidence="13" id="KW-1185">Reference proteome</keyword>
<proteinExistence type="predicted"/>
<keyword evidence="6 10" id="KW-0812">Transmembrane</keyword>
<dbReference type="PANTHER" id="PTHR45436">
    <property type="entry name" value="SENSOR HISTIDINE KINASE YKOH"/>
    <property type="match status" value="1"/>
</dbReference>
<keyword evidence="9 10" id="KW-0472">Membrane</keyword>
<dbReference type="PROSITE" id="PS50109">
    <property type="entry name" value="HIS_KIN"/>
    <property type="match status" value="1"/>
</dbReference>
<evidence type="ECO:0000256" key="1">
    <source>
        <dbReference type="ARBA" id="ARBA00000085"/>
    </source>
</evidence>
<dbReference type="CDD" id="cd00082">
    <property type="entry name" value="HisKA"/>
    <property type="match status" value="1"/>
</dbReference>